<dbReference type="SUPFAM" id="SSF46689">
    <property type="entry name" value="Homeodomain-like"/>
    <property type="match status" value="1"/>
</dbReference>
<evidence type="ECO:0000259" key="3">
    <source>
        <dbReference type="PROSITE" id="PS50977"/>
    </source>
</evidence>
<feature type="domain" description="HTH tetR-type" evidence="3">
    <location>
        <begin position="9"/>
        <end position="69"/>
    </location>
</feature>
<dbReference type="Pfam" id="PF00440">
    <property type="entry name" value="TetR_N"/>
    <property type="match status" value="1"/>
</dbReference>
<keyword evidence="5" id="KW-1185">Reference proteome</keyword>
<dbReference type="Gene3D" id="1.10.357.10">
    <property type="entry name" value="Tetracycline Repressor, domain 2"/>
    <property type="match status" value="1"/>
</dbReference>
<dbReference type="PROSITE" id="PS50977">
    <property type="entry name" value="HTH_TETR_2"/>
    <property type="match status" value="1"/>
</dbReference>
<dbReference type="PANTHER" id="PTHR43479">
    <property type="entry name" value="ACREF/ENVCD OPERON REPRESSOR-RELATED"/>
    <property type="match status" value="1"/>
</dbReference>
<dbReference type="InterPro" id="IPR023772">
    <property type="entry name" value="DNA-bd_HTH_TetR-type_CS"/>
</dbReference>
<dbReference type="EMBL" id="CP009933">
    <property type="protein sequence ID" value="AKA69735.1"/>
    <property type="molecule type" value="Genomic_DNA"/>
</dbReference>
<dbReference type="HOGENOM" id="CLU_110628_0_0_9"/>
<proteinExistence type="predicted"/>
<dbReference type="PRINTS" id="PR00455">
    <property type="entry name" value="HTHTETR"/>
</dbReference>
<dbReference type="InterPro" id="IPR001647">
    <property type="entry name" value="HTH_TetR"/>
</dbReference>
<reference evidence="4 5" key="1">
    <citation type="journal article" date="2015" name="J. Biotechnol.">
        <title>Complete genome sequence of a malodorant-producing acetogen, Clostridium scatologenes ATCC 25775(T).</title>
        <authorList>
            <person name="Zhu Z."/>
            <person name="Guo T."/>
            <person name="Zheng H."/>
            <person name="Song T."/>
            <person name="Ouyang P."/>
            <person name="Xie J."/>
        </authorList>
    </citation>
    <scope>NUCLEOTIDE SEQUENCE [LARGE SCALE GENOMIC DNA]</scope>
    <source>
        <strain evidence="4 5">ATCC 25775</strain>
    </source>
</reference>
<dbReference type="Proteomes" id="UP000033115">
    <property type="component" value="Chromosome"/>
</dbReference>
<evidence type="ECO:0000256" key="1">
    <source>
        <dbReference type="ARBA" id="ARBA00023125"/>
    </source>
</evidence>
<feature type="DNA-binding region" description="H-T-H motif" evidence="2">
    <location>
        <begin position="32"/>
        <end position="51"/>
    </location>
</feature>
<keyword evidence="1 2" id="KW-0238">DNA-binding</keyword>
<evidence type="ECO:0000313" key="5">
    <source>
        <dbReference type="Proteomes" id="UP000033115"/>
    </source>
</evidence>
<evidence type="ECO:0000313" key="4">
    <source>
        <dbReference type="EMBL" id="AKA69735.1"/>
    </source>
</evidence>
<dbReference type="PROSITE" id="PS01081">
    <property type="entry name" value="HTH_TETR_1"/>
    <property type="match status" value="1"/>
</dbReference>
<dbReference type="AlphaFoldDB" id="A0A0E3JNW8"/>
<organism evidence="4 5">
    <name type="scientific">Clostridium scatologenes</name>
    <dbReference type="NCBI Taxonomy" id="1548"/>
    <lineage>
        <taxon>Bacteria</taxon>
        <taxon>Bacillati</taxon>
        <taxon>Bacillota</taxon>
        <taxon>Clostridia</taxon>
        <taxon>Eubacteriales</taxon>
        <taxon>Clostridiaceae</taxon>
        <taxon>Clostridium</taxon>
    </lineage>
</organism>
<evidence type="ECO:0000256" key="2">
    <source>
        <dbReference type="PROSITE-ProRule" id="PRU00335"/>
    </source>
</evidence>
<accession>A0A0E3JNW8</accession>
<dbReference type="InterPro" id="IPR050624">
    <property type="entry name" value="HTH-type_Tx_Regulator"/>
</dbReference>
<sequence>MDSKWGCKQSTRERILDATLNIIGNEGFQNITIKKIASLAEVNIAAVNYHFGSKDNVIDEAMKVFSKRIIKCFELLEDNDVLPEERLKNFLQNYSDTTLECPDVFRNIVNHGVGNCDIESDYMKFLKDAGYKKILDTLKAVGVEGSDEVLLMKVFQALGALEIPLLLGNYTERISGIDYNEKPTRNVYINLILKSLLSK</sequence>
<gene>
    <name evidence="4" type="ORF">CSCA_2610</name>
</gene>
<dbReference type="PANTHER" id="PTHR43479:SF11">
    <property type="entry name" value="ACREF_ENVCD OPERON REPRESSOR-RELATED"/>
    <property type="match status" value="1"/>
</dbReference>
<dbReference type="RefSeq" id="WP_029161667.1">
    <property type="nucleotide sequence ID" value="NZ_CP009933.1"/>
</dbReference>
<dbReference type="InterPro" id="IPR009057">
    <property type="entry name" value="Homeodomain-like_sf"/>
</dbReference>
<name>A0A0E3JNW8_CLOSL</name>
<dbReference type="GO" id="GO:0003677">
    <property type="term" value="F:DNA binding"/>
    <property type="evidence" value="ECO:0007669"/>
    <property type="project" value="UniProtKB-UniRule"/>
</dbReference>
<protein>
    <submittedName>
        <fullName evidence="4">Transcriptional regulator, TetR family</fullName>
    </submittedName>
</protein>
<dbReference type="KEGG" id="csq:CSCA_2610"/>